<keyword evidence="2" id="KW-1185">Reference proteome</keyword>
<organism evidence="1 2">
    <name type="scientific">Algoriphagus chordae</name>
    <dbReference type="NCBI Taxonomy" id="237019"/>
    <lineage>
        <taxon>Bacteria</taxon>
        <taxon>Pseudomonadati</taxon>
        <taxon>Bacteroidota</taxon>
        <taxon>Cytophagia</taxon>
        <taxon>Cytophagales</taxon>
        <taxon>Cyclobacteriaceae</taxon>
        <taxon>Algoriphagus</taxon>
    </lineage>
</organism>
<evidence type="ECO:0000313" key="1">
    <source>
        <dbReference type="EMBL" id="PZX49885.1"/>
    </source>
</evidence>
<comment type="caution">
    <text evidence="1">The sequence shown here is derived from an EMBL/GenBank/DDBJ whole genome shotgun (WGS) entry which is preliminary data.</text>
</comment>
<gene>
    <name evidence="1" type="ORF">LV85_02948</name>
</gene>
<name>A0A2W7RGN0_9BACT</name>
<protein>
    <submittedName>
        <fullName evidence="1">Uncharacterized protein</fullName>
    </submittedName>
</protein>
<dbReference type="RefSeq" id="WP_146260481.1">
    <property type="nucleotide sequence ID" value="NZ_QKZT01000013.1"/>
</dbReference>
<dbReference type="OrthoDB" id="817813at2"/>
<reference evidence="1 2" key="1">
    <citation type="submission" date="2018-06" db="EMBL/GenBank/DDBJ databases">
        <title>Genomic Encyclopedia of Archaeal and Bacterial Type Strains, Phase II (KMG-II): from individual species to whole genera.</title>
        <authorList>
            <person name="Goeker M."/>
        </authorList>
    </citation>
    <scope>NUCLEOTIDE SEQUENCE [LARGE SCALE GENOMIC DNA]</scope>
    <source>
        <strain evidence="1 2">DSM 19830</strain>
    </source>
</reference>
<sequence>MESISQMLDTCSLPEKMQLLEYAKVKNSAGTKKLMLMKLFVNQPELSDSEYAQKIYKKPETAAYFQLKKRVKDEFEELFMLLKPNCLKKETQLHIECSELLLKSQHILARGIRAEGSKLLERGLKMAIKHGFHDLVLTIYSTAKRFGLYEVLSNNDLPELEIAIRSHLRLLITKNQVKEDDPPQAKNHHLKTMIRQLSFSRNSWSKLDLINKSIRDGKYKTAMAQVTQAESEWDQNTESKTKDELLIAKMSILLAQRKFPKVLAVCNESQNTSDFSPENALKHSLIHWHSLFHQNKLDDAQLILKRKLMNLGSQQCPSCAYLMAYVDFKQQSFKAALKQIHSCQKDLKNKLDYYLGSKMLELMILFDQNDQDWLEYKIENFRKLVSRKKGKINTRIDYAFQLFSKLQKSMHKPECIDLTLDPLFIKLQNEKGDLAWHPHSFELIRYDSWILSLLKRQNS</sequence>
<dbReference type="EMBL" id="QKZT01000013">
    <property type="protein sequence ID" value="PZX49885.1"/>
    <property type="molecule type" value="Genomic_DNA"/>
</dbReference>
<dbReference type="AlphaFoldDB" id="A0A2W7RGN0"/>
<evidence type="ECO:0000313" key="2">
    <source>
        <dbReference type="Proteomes" id="UP000248882"/>
    </source>
</evidence>
<accession>A0A2W7RGN0</accession>
<proteinExistence type="predicted"/>
<dbReference type="Proteomes" id="UP000248882">
    <property type="component" value="Unassembled WGS sequence"/>
</dbReference>